<organism evidence="4 5">
    <name type="scientific">Hymenobacter lucidus</name>
    <dbReference type="NCBI Taxonomy" id="2880930"/>
    <lineage>
        <taxon>Bacteria</taxon>
        <taxon>Pseudomonadati</taxon>
        <taxon>Bacteroidota</taxon>
        <taxon>Cytophagia</taxon>
        <taxon>Cytophagales</taxon>
        <taxon>Hymenobacteraceae</taxon>
        <taxon>Hymenobacter</taxon>
    </lineage>
</organism>
<evidence type="ECO:0000313" key="5">
    <source>
        <dbReference type="Proteomes" id="UP001165296"/>
    </source>
</evidence>
<evidence type="ECO:0000259" key="2">
    <source>
        <dbReference type="Pfam" id="PF00534"/>
    </source>
</evidence>
<keyword evidence="5" id="KW-1185">Reference proteome</keyword>
<evidence type="ECO:0000259" key="3">
    <source>
        <dbReference type="Pfam" id="PF13439"/>
    </source>
</evidence>
<sequence length="404" mass="44085">MNILFASYWGEQAPCGVRVHYMALAEELRRQGHRVDIITPNSVRGLRRRVLGGLQRLVATVAGPEVARELWYFAMLWAAVPRAVAYDLVNANDVGSGAAVRLALQSRIPVVVTGHASEHPAEEIIRRNQLTGGPARFIRRWYAWLLPQTQYFIGVSDYLLNCFRPYLPDDCTTRRVYGGSPLPASASELPAEPLFAGRPVLLNVGFLDANKNQRYLIEVARELRHLRADFVVALVGKGPEEAALRQLIADYDLTDHVALLGYHPTVLPFLRQATVYVHTARLESLGLALVEAVLAGVPVLAPATGGMPEVLGATPEALFAPATEPAVLARHLHQLLADPASRALLHSRQYAHATACFTLPRMAAHTLGFYHEVLTSSAAPSHQAAPAPVLSSTHVASPLHEHSL</sequence>
<dbReference type="Pfam" id="PF00534">
    <property type="entry name" value="Glycos_transf_1"/>
    <property type="match status" value="1"/>
</dbReference>
<proteinExistence type="predicted"/>
<comment type="caution">
    <text evidence="4">The sequence shown here is derived from an EMBL/GenBank/DDBJ whole genome shotgun (WGS) entry which is preliminary data.</text>
</comment>
<protein>
    <submittedName>
        <fullName evidence="4">Glycosyltransferase family 4 protein</fullName>
    </submittedName>
</protein>
<dbReference type="Pfam" id="PF13439">
    <property type="entry name" value="Glyco_transf_4"/>
    <property type="match status" value="1"/>
</dbReference>
<dbReference type="InterPro" id="IPR001296">
    <property type="entry name" value="Glyco_trans_1"/>
</dbReference>
<name>A0ABS8AQV6_9BACT</name>
<dbReference type="SUPFAM" id="SSF53756">
    <property type="entry name" value="UDP-Glycosyltransferase/glycogen phosphorylase"/>
    <property type="match status" value="1"/>
</dbReference>
<reference evidence="4" key="1">
    <citation type="submission" date="2021-10" db="EMBL/GenBank/DDBJ databases">
        <authorList>
            <person name="Dean J.D."/>
            <person name="Kim M.K."/>
            <person name="Newey C.N."/>
            <person name="Stoker T.S."/>
            <person name="Thompson D.W."/>
            <person name="Grose J.H."/>
        </authorList>
    </citation>
    <scope>NUCLEOTIDE SEQUENCE</scope>
    <source>
        <strain evidence="4">BT178</strain>
    </source>
</reference>
<evidence type="ECO:0000313" key="4">
    <source>
        <dbReference type="EMBL" id="MCB2407988.1"/>
    </source>
</evidence>
<feature type="region of interest" description="Disordered" evidence="1">
    <location>
        <begin position="385"/>
        <end position="404"/>
    </location>
</feature>
<feature type="domain" description="Glycosyl transferase family 1" evidence="2">
    <location>
        <begin position="194"/>
        <end position="343"/>
    </location>
</feature>
<dbReference type="Proteomes" id="UP001165296">
    <property type="component" value="Unassembled WGS sequence"/>
</dbReference>
<dbReference type="Gene3D" id="3.40.50.2000">
    <property type="entry name" value="Glycogen Phosphorylase B"/>
    <property type="match status" value="2"/>
</dbReference>
<dbReference type="PANTHER" id="PTHR12526">
    <property type="entry name" value="GLYCOSYLTRANSFERASE"/>
    <property type="match status" value="1"/>
</dbReference>
<dbReference type="CDD" id="cd03801">
    <property type="entry name" value="GT4_PimA-like"/>
    <property type="match status" value="1"/>
</dbReference>
<evidence type="ECO:0000256" key="1">
    <source>
        <dbReference type="SAM" id="MobiDB-lite"/>
    </source>
</evidence>
<feature type="domain" description="Glycosyltransferase subfamily 4-like N-terminal" evidence="3">
    <location>
        <begin position="16"/>
        <end position="165"/>
    </location>
</feature>
<dbReference type="EMBL" id="JAJADR010000002">
    <property type="protein sequence ID" value="MCB2407988.1"/>
    <property type="molecule type" value="Genomic_DNA"/>
</dbReference>
<accession>A0ABS8AQV6</accession>
<dbReference type="RefSeq" id="WP_226174509.1">
    <property type="nucleotide sequence ID" value="NZ_JAJADR010000002.1"/>
</dbReference>
<dbReference type="InterPro" id="IPR028098">
    <property type="entry name" value="Glyco_trans_4-like_N"/>
</dbReference>
<gene>
    <name evidence="4" type="ORF">LGH74_08365</name>
</gene>